<dbReference type="Pfam" id="PF16589">
    <property type="entry name" value="BRCT_2"/>
    <property type="match status" value="1"/>
</dbReference>
<dbReference type="PANTHER" id="PTHR12221">
    <property type="entry name" value="PESCADILLO - RELATED"/>
    <property type="match status" value="1"/>
</dbReference>
<gene>
    <name evidence="6" type="ORF">A3Q56_00060</name>
</gene>
<keyword evidence="7" id="KW-1185">Reference proteome</keyword>
<dbReference type="Pfam" id="PF06732">
    <property type="entry name" value="Pescadillo_N"/>
    <property type="match status" value="1"/>
</dbReference>
<evidence type="ECO:0000256" key="1">
    <source>
        <dbReference type="ARBA" id="ARBA00004123"/>
    </source>
</evidence>
<dbReference type="OrthoDB" id="10264910at2759"/>
<organism evidence="6 7">
    <name type="scientific">Intoshia linei</name>
    <dbReference type="NCBI Taxonomy" id="1819745"/>
    <lineage>
        <taxon>Eukaryota</taxon>
        <taxon>Metazoa</taxon>
        <taxon>Spiralia</taxon>
        <taxon>Lophotrochozoa</taxon>
        <taxon>Mesozoa</taxon>
        <taxon>Orthonectida</taxon>
        <taxon>Rhopaluridae</taxon>
        <taxon>Intoshia</taxon>
    </lineage>
</organism>
<dbReference type="GO" id="GO:0070545">
    <property type="term" value="C:PeBoW complex"/>
    <property type="evidence" value="ECO:0007669"/>
    <property type="project" value="TreeGrafter"/>
</dbReference>
<evidence type="ECO:0000259" key="5">
    <source>
        <dbReference type="PROSITE" id="PS50172"/>
    </source>
</evidence>
<sequence>MARRSNQRIKKYTRGTAVAYISRTAALRKLQLTLRDFNRVGKLLENQPVYSIDHTIKERYPSFDLALRDMDDCLSTIFLFATFAKSKYVGNDLISICKKLSIEFMHYVIQEKCLEKIFISSKGIYFEIEIQNQKIRWVQPHNLTYQKDFDVDFKVMSIFCEFYVTLLKFVNFQLYHSINLIYPPMLINYRPSKSDSNGCDSWVDEVLSSLVCSLKLVQDPSLLDCIEDIPIESEGVSNVHNQIQEKIKFQNLFKDKKFFICRECPIDVLTFIIRCFGGSVACESLNSIKQEYSVNDPTIHYEIVDRPNILIKYQNRSYLQPQWIFDSVNAKKLLNVKNYLVGVEMPPHLSPFVEESNLIDQPEEPTVEEIKVSQPKIKKIKKEMPTKKVMKVVKSIENPNEPVENTRKLAEMIIPNKKKTMYQKLMKQRKLAIKEKSKLKRAKMEAMA</sequence>
<evidence type="ECO:0000256" key="3">
    <source>
        <dbReference type="ARBA" id="ARBA00022552"/>
    </source>
</evidence>
<name>A0A177BD88_9BILA</name>
<dbReference type="EMBL" id="LWCA01000002">
    <property type="protein sequence ID" value="OAF72180.1"/>
    <property type="molecule type" value="Genomic_DNA"/>
</dbReference>
<dbReference type="SUPFAM" id="SSF52113">
    <property type="entry name" value="BRCT domain"/>
    <property type="match status" value="1"/>
</dbReference>
<dbReference type="AlphaFoldDB" id="A0A177BD88"/>
<dbReference type="CDD" id="cd17709">
    <property type="entry name" value="BRCT_pescadillo_like"/>
    <property type="match status" value="1"/>
</dbReference>
<comment type="subcellular location">
    <subcellularLocation>
        <location evidence="1">Nucleus</location>
    </subcellularLocation>
</comment>
<feature type="domain" description="BRCT" evidence="5">
    <location>
        <begin position="248"/>
        <end position="341"/>
    </location>
</feature>
<dbReference type="PROSITE" id="PS50172">
    <property type="entry name" value="BRCT"/>
    <property type="match status" value="1"/>
</dbReference>
<keyword evidence="4" id="KW-0539">Nucleus</keyword>
<keyword evidence="2" id="KW-0690">Ribosome biogenesis</keyword>
<protein>
    <recommendedName>
        <fullName evidence="5">BRCT domain-containing protein</fullName>
    </recommendedName>
</protein>
<evidence type="ECO:0000256" key="2">
    <source>
        <dbReference type="ARBA" id="ARBA00022517"/>
    </source>
</evidence>
<dbReference type="GO" id="GO:0000463">
    <property type="term" value="P:maturation of LSU-rRNA from tricistronic rRNA transcript (SSU-rRNA, 5.8S rRNA, LSU-rRNA)"/>
    <property type="evidence" value="ECO:0007669"/>
    <property type="project" value="TreeGrafter"/>
</dbReference>
<dbReference type="InterPro" id="IPR036420">
    <property type="entry name" value="BRCT_dom_sf"/>
</dbReference>
<accession>A0A177BD88</accession>
<reference evidence="6 7" key="1">
    <citation type="submission" date="2016-04" db="EMBL/GenBank/DDBJ databases">
        <title>The genome of Intoshia linei affirms orthonectids as highly simplified spiralians.</title>
        <authorList>
            <person name="Mikhailov K.V."/>
            <person name="Slusarev G.S."/>
            <person name="Nikitin M.A."/>
            <person name="Logacheva M.D."/>
            <person name="Penin A."/>
            <person name="Aleoshin V."/>
            <person name="Panchin Y.V."/>
        </authorList>
    </citation>
    <scope>NUCLEOTIDE SEQUENCE [LARGE SCALE GENOMIC DNA]</scope>
    <source>
        <strain evidence="6">Intl2013</strain>
        <tissue evidence="6">Whole animal</tissue>
    </source>
</reference>
<dbReference type="InterPro" id="IPR001357">
    <property type="entry name" value="BRCT_dom"/>
</dbReference>
<evidence type="ECO:0000313" key="6">
    <source>
        <dbReference type="EMBL" id="OAF72180.1"/>
    </source>
</evidence>
<proteinExistence type="predicted"/>
<comment type="caution">
    <text evidence="6">The sequence shown here is derived from an EMBL/GenBank/DDBJ whole genome shotgun (WGS) entry which is preliminary data.</text>
</comment>
<keyword evidence="3" id="KW-0698">rRNA processing</keyword>
<dbReference type="Proteomes" id="UP000078046">
    <property type="component" value="Unassembled WGS sequence"/>
</dbReference>
<dbReference type="GO" id="GO:0003723">
    <property type="term" value="F:RNA binding"/>
    <property type="evidence" value="ECO:0007669"/>
    <property type="project" value="TreeGrafter"/>
</dbReference>
<dbReference type="InterPro" id="IPR010613">
    <property type="entry name" value="PES"/>
</dbReference>
<dbReference type="Gene3D" id="3.40.50.10190">
    <property type="entry name" value="BRCT domain"/>
    <property type="match status" value="1"/>
</dbReference>
<dbReference type="PANTHER" id="PTHR12221:SF6">
    <property type="entry name" value="PESCADILLO HOMOLOG"/>
    <property type="match status" value="1"/>
</dbReference>
<evidence type="ECO:0000313" key="7">
    <source>
        <dbReference type="Proteomes" id="UP000078046"/>
    </source>
</evidence>
<evidence type="ECO:0000256" key="4">
    <source>
        <dbReference type="ARBA" id="ARBA00023242"/>
    </source>
</evidence>